<proteinExistence type="inferred from homology"/>
<dbReference type="GO" id="GO:0009263">
    <property type="term" value="P:deoxyribonucleotide biosynthetic process"/>
    <property type="evidence" value="ECO:0007669"/>
    <property type="project" value="InterPro"/>
</dbReference>
<dbReference type="GO" id="GO:0016491">
    <property type="term" value="F:oxidoreductase activity"/>
    <property type="evidence" value="ECO:0007669"/>
    <property type="project" value="InterPro"/>
</dbReference>
<protein>
    <submittedName>
        <fullName evidence="3">Uncharacterized protein</fullName>
    </submittedName>
</protein>
<feature type="compositionally biased region" description="Polar residues" evidence="2">
    <location>
        <begin position="28"/>
        <end position="41"/>
    </location>
</feature>
<dbReference type="EMBL" id="BRXW01000914">
    <property type="protein sequence ID" value="GMH79277.1"/>
    <property type="molecule type" value="Genomic_DNA"/>
</dbReference>
<dbReference type="Gene3D" id="1.10.620.20">
    <property type="entry name" value="Ribonucleotide Reductase, subunit A"/>
    <property type="match status" value="1"/>
</dbReference>
<gene>
    <name evidence="3" type="ORF">TrLO_g14984</name>
</gene>
<comment type="similarity">
    <text evidence="1">Belongs to the ribonucleoside diphosphate reductase small chain family.</text>
</comment>
<dbReference type="OrthoDB" id="10248373at2759"/>
<dbReference type="CDD" id="cd01049">
    <property type="entry name" value="RNRR2"/>
    <property type="match status" value="1"/>
</dbReference>
<dbReference type="InterPro" id="IPR033909">
    <property type="entry name" value="RNR_small"/>
</dbReference>
<evidence type="ECO:0000313" key="3">
    <source>
        <dbReference type="EMBL" id="GMH79277.1"/>
    </source>
</evidence>
<feature type="region of interest" description="Disordered" evidence="2">
    <location>
        <begin position="27"/>
        <end position="46"/>
    </location>
</feature>
<dbReference type="InterPro" id="IPR009078">
    <property type="entry name" value="Ferritin-like_SF"/>
</dbReference>
<dbReference type="InterPro" id="IPR000358">
    <property type="entry name" value="RNR_small_fam"/>
</dbReference>
<sequence>MTSLAQNIDAVMTTPLKKMAIAEPTAISPESSAMEMQTPVKSSEDLQSDHKKFELSGNMKPEPLLMENPGRFVLFPIQHEDIWEMYKKAEASFWTAEEIDLAHDAKDWASLTANERHFVSHILAFFAASDGIVNENLASNFATEVTIPEARCFYGFQIAVENIHSETYSLLIDTYVKDPAEKNHLLNAIETVPCVQKKANWALRWCEPDNASFAERCIAFAAVEGIFFSGSFCAVFWLKKRGLMPGLAFSNELISRDEGLHCDFACMVYGHLVNKLPDQRIKDIVCDAVTIEKEFVSDALPVELIGMNSTMMCQYIEFCADRLLAALNVPKVYNATNPFEWMEMISLQGKTNFFEKRVGEYSKSGVGVDAAEQVFDLGCDF</sequence>
<evidence type="ECO:0000256" key="2">
    <source>
        <dbReference type="SAM" id="MobiDB-lite"/>
    </source>
</evidence>
<dbReference type="PROSITE" id="PS00368">
    <property type="entry name" value="RIBORED_SMALL"/>
    <property type="match status" value="1"/>
</dbReference>
<reference evidence="4" key="1">
    <citation type="journal article" date="2023" name="Commun. Biol.">
        <title>Genome analysis of Parmales, the sister group of diatoms, reveals the evolutionary specialization of diatoms from phago-mixotrophs to photoautotrophs.</title>
        <authorList>
            <person name="Ban H."/>
            <person name="Sato S."/>
            <person name="Yoshikawa S."/>
            <person name="Yamada K."/>
            <person name="Nakamura Y."/>
            <person name="Ichinomiya M."/>
            <person name="Sato N."/>
            <person name="Blanc-Mathieu R."/>
            <person name="Endo H."/>
            <person name="Kuwata A."/>
            <person name="Ogata H."/>
        </authorList>
    </citation>
    <scope>NUCLEOTIDE SEQUENCE [LARGE SCALE GENOMIC DNA]</scope>
    <source>
        <strain evidence="4">NIES 3700</strain>
    </source>
</reference>
<dbReference type="InterPro" id="IPR012348">
    <property type="entry name" value="RNR-like"/>
</dbReference>
<dbReference type="Pfam" id="PF00268">
    <property type="entry name" value="Ribonuc_red_sm"/>
    <property type="match status" value="1"/>
</dbReference>
<dbReference type="InterPro" id="IPR030475">
    <property type="entry name" value="RNR_small_AS"/>
</dbReference>
<dbReference type="Proteomes" id="UP001165122">
    <property type="component" value="Unassembled WGS sequence"/>
</dbReference>
<organism evidence="3 4">
    <name type="scientific">Triparma laevis f. longispina</name>
    <dbReference type="NCBI Taxonomy" id="1714387"/>
    <lineage>
        <taxon>Eukaryota</taxon>
        <taxon>Sar</taxon>
        <taxon>Stramenopiles</taxon>
        <taxon>Ochrophyta</taxon>
        <taxon>Bolidophyceae</taxon>
        <taxon>Parmales</taxon>
        <taxon>Triparmaceae</taxon>
        <taxon>Triparma</taxon>
    </lineage>
</organism>
<keyword evidence="4" id="KW-1185">Reference proteome</keyword>
<dbReference type="SUPFAM" id="SSF47240">
    <property type="entry name" value="Ferritin-like"/>
    <property type="match status" value="1"/>
</dbReference>
<dbReference type="PANTHER" id="PTHR23409">
    <property type="entry name" value="RIBONUCLEOSIDE-DIPHOSPHATE REDUCTASE SMALL CHAIN"/>
    <property type="match status" value="1"/>
</dbReference>
<name>A0A9W7EHW3_9STRA</name>
<accession>A0A9W7EHW3</accession>
<comment type="caution">
    <text evidence="3">The sequence shown here is derived from an EMBL/GenBank/DDBJ whole genome shotgun (WGS) entry which is preliminary data.</text>
</comment>
<dbReference type="AlphaFoldDB" id="A0A9W7EHW3"/>
<evidence type="ECO:0000256" key="1">
    <source>
        <dbReference type="ARBA" id="ARBA00009303"/>
    </source>
</evidence>
<evidence type="ECO:0000313" key="4">
    <source>
        <dbReference type="Proteomes" id="UP001165122"/>
    </source>
</evidence>
<dbReference type="PANTHER" id="PTHR23409:SF18">
    <property type="entry name" value="RIBONUCLEOSIDE-DIPHOSPHATE REDUCTASE SUBUNIT M2"/>
    <property type="match status" value="1"/>
</dbReference>